<evidence type="ECO:0000313" key="1">
    <source>
        <dbReference type="EMBL" id="KAI0043262.1"/>
    </source>
</evidence>
<keyword evidence="2" id="KW-1185">Reference proteome</keyword>
<name>A0ACB8RH78_9AGAM</name>
<reference evidence="1" key="2">
    <citation type="journal article" date="2022" name="New Phytol.">
        <title>Evolutionary transition to the ectomycorrhizal habit in the genomes of a hyperdiverse lineage of mushroom-forming fungi.</title>
        <authorList>
            <person name="Looney B."/>
            <person name="Miyauchi S."/>
            <person name="Morin E."/>
            <person name="Drula E."/>
            <person name="Courty P.E."/>
            <person name="Kohler A."/>
            <person name="Kuo A."/>
            <person name="LaButti K."/>
            <person name="Pangilinan J."/>
            <person name="Lipzen A."/>
            <person name="Riley R."/>
            <person name="Andreopoulos W."/>
            <person name="He G."/>
            <person name="Johnson J."/>
            <person name="Nolan M."/>
            <person name="Tritt A."/>
            <person name="Barry K.W."/>
            <person name="Grigoriev I.V."/>
            <person name="Nagy L.G."/>
            <person name="Hibbett D."/>
            <person name="Henrissat B."/>
            <person name="Matheny P.B."/>
            <person name="Labbe J."/>
            <person name="Martin F.M."/>
        </authorList>
    </citation>
    <scope>NUCLEOTIDE SEQUENCE</scope>
    <source>
        <strain evidence="1">FP105234-sp</strain>
    </source>
</reference>
<evidence type="ECO:0000313" key="2">
    <source>
        <dbReference type="Proteomes" id="UP000814033"/>
    </source>
</evidence>
<comment type="caution">
    <text evidence="1">The sequence shown here is derived from an EMBL/GenBank/DDBJ whole genome shotgun (WGS) entry which is preliminary data.</text>
</comment>
<gene>
    <name evidence="1" type="ORF">FA95DRAFT_412295</name>
</gene>
<proteinExistence type="predicted"/>
<protein>
    <submittedName>
        <fullName evidence="1">Uncharacterized protein</fullName>
    </submittedName>
</protein>
<dbReference type="Proteomes" id="UP000814033">
    <property type="component" value="Unassembled WGS sequence"/>
</dbReference>
<organism evidence="1 2">
    <name type="scientific">Auriscalpium vulgare</name>
    <dbReference type="NCBI Taxonomy" id="40419"/>
    <lineage>
        <taxon>Eukaryota</taxon>
        <taxon>Fungi</taxon>
        <taxon>Dikarya</taxon>
        <taxon>Basidiomycota</taxon>
        <taxon>Agaricomycotina</taxon>
        <taxon>Agaricomycetes</taxon>
        <taxon>Russulales</taxon>
        <taxon>Auriscalpiaceae</taxon>
        <taxon>Auriscalpium</taxon>
    </lineage>
</organism>
<reference evidence="1" key="1">
    <citation type="submission" date="2021-02" db="EMBL/GenBank/DDBJ databases">
        <authorList>
            <consortium name="DOE Joint Genome Institute"/>
            <person name="Ahrendt S."/>
            <person name="Looney B.P."/>
            <person name="Miyauchi S."/>
            <person name="Morin E."/>
            <person name="Drula E."/>
            <person name="Courty P.E."/>
            <person name="Chicoki N."/>
            <person name="Fauchery L."/>
            <person name="Kohler A."/>
            <person name="Kuo A."/>
            <person name="Labutti K."/>
            <person name="Pangilinan J."/>
            <person name="Lipzen A."/>
            <person name="Riley R."/>
            <person name="Andreopoulos W."/>
            <person name="He G."/>
            <person name="Johnson J."/>
            <person name="Barry K.W."/>
            <person name="Grigoriev I.V."/>
            <person name="Nagy L."/>
            <person name="Hibbett D."/>
            <person name="Henrissat B."/>
            <person name="Matheny P.B."/>
            <person name="Labbe J."/>
            <person name="Martin F."/>
        </authorList>
    </citation>
    <scope>NUCLEOTIDE SEQUENCE</scope>
    <source>
        <strain evidence="1">FP105234-sp</strain>
    </source>
</reference>
<dbReference type="EMBL" id="MU276026">
    <property type="protein sequence ID" value="KAI0043262.1"/>
    <property type="molecule type" value="Genomic_DNA"/>
</dbReference>
<accession>A0ACB8RH78</accession>
<sequence length="254" mass="28372">MGEPGQRMGQRCLKAGGIKAAWQNMDRIHLQAIVNVSTCSSSCPDRRKQGAWESLKTHRELHDQVVPVDELEGRVRIQGGRCLRLNEESLLVRRRRQGLLCHCLLSLFCDLGGILATCGRREGASAGGGKGAGRCKVSGVDCGGQKRCMAREREDGPCEAQRGCRAREDARRVRMWVGHSLQVSRLALKMLTRHENASSGRSPRDIYCLHTFSCFSSSLLSFTETPDPSRSRTDSLDPYLACFERPRRRRTMQA</sequence>